<proteinExistence type="predicted"/>
<comment type="caution">
    <text evidence="1">The sequence shown here is derived from an EMBL/GenBank/DDBJ whole genome shotgun (WGS) entry which is preliminary data.</text>
</comment>
<dbReference type="AlphaFoldDB" id="A0A1X0QJF7"/>
<sequence>MIFKEIRETECENCQLGLDINSNCLLDLKPFNYSTCEDLVDKDFNNNEQVFDSLIDLFNDYKSSTNQKFKKINK</sequence>
<gene>
    <name evidence="1" type="ORF">A0H76_2720</name>
</gene>
<evidence type="ECO:0000313" key="2">
    <source>
        <dbReference type="Proteomes" id="UP000192501"/>
    </source>
</evidence>
<dbReference type="VEuPathDB" id="MicrosporidiaDB:HERIO_1374"/>
<name>A0A1X0QJF7_9MICR</name>
<dbReference type="VEuPathDB" id="MicrosporidiaDB:A0H76_2720"/>
<protein>
    <submittedName>
        <fullName evidence="1">Uncharacterized protein</fullName>
    </submittedName>
</protein>
<dbReference type="EMBL" id="LTAI01000092">
    <property type="protein sequence ID" value="ORD99906.1"/>
    <property type="molecule type" value="Genomic_DNA"/>
</dbReference>
<organism evidence="1 2">
    <name type="scientific">Hepatospora eriocheir</name>
    <dbReference type="NCBI Taxonomy" id="1081669"/>
    <lineage>
        <taxon>Eukaryota</taxon>
        <taxon>Fungi</taxon>
        <taxon>Fungi incertae sedis</taxon>
        <taxon>Microsporidia</taxon>
        <taxon>Hepatosporidae</taxon>
        <taxon>Hepatospora</taxon>
    </lineage>
</organism>
<dbReference type="Proteomes" id="UP000192501">
    <property type="component" value="Unassembled WGS sequence"/>
</dbReference>
<reference evidence="1 2" key="1">
    <citation type="journal article" date="2017" name="Environ. Microbiol.">
        <title>Decay of the glycolytic pathway and adaptation to intranuclear parasitism within Enterocytozoonidae microsporidia.</title>
        <authorList>
            <person name="Wiredu Boakye D."/>
            <person name="Jaroenlak P."/>
            <person name="Prachumwat A."/>
            <person name="Williams T.A."/>
            <person name="Bateman K.S."/>
            <person name="Itsathitphaisarn O."/>
            <person name="Sritunyalucksana K."/>
            <person name="Paszkiewicz K.H."/>
            <person name="Moore K.A."/>
            <person name="Stentiford G.D."/>
            <person name="Williams B.A."/>
        </authorList>
    </citation>
    <scope>NUCLEOTIDE SEQUENCE [LARGE SCALE GENOMIC DNA]</scope>
    <source>
        <strain evidence="2">canceri</strain>
    </source>
</reference>
<accession>A0A1X0QJF7</accession>
<evidence type="ECO:0000313" key="1">
    <source>
        <dbReference type="EMBL" id="ORD99906.1"/>
    </source>
</evidence>